<keyword evidence="1" id="KW-0175">Coiled coil</keyword>
<feature type="region of interest" description="Disordered" evidence="2">
    <location>
        <begin position="460"/>
        <end position="514"/>
    </location>
</feature>
<organism evidence="4 5">
    <name type="scientific">Acidithiobacillus caldus</name>
    <dbReference type="NCBI Taxonomy" id="33059"/>
    <lineage>
        <taxon>Bacteria</taxon>
        <taxon>Pseudomonadati</taxon>
        <taxon>Pseudomonadota</taxon>
        <taxon>Acidithiobacillia</taxon>
        <taxon>Acidithiobacillales</taxon>
        <taxon>Acidithiobacillaceae</taxon>
        <taxon>Acidithiobacillus</taxon>
    </lineage>
</organism>
<dbReference type="Pfam" id="PF03743">
    <property type="entry name" value="TrbI"/>
    <property type="match status" value="1"/>
</dbReference>
<feature type="coiled-coil region" evidence="1">
    <location>
        <begin position="133"/>
        <end position="160"/>
    </location>
</feature>
<evidence type="ECO:0000256" key="3">
    <source>
        <dbReference type="SAM" id="Phobius"/>
    </source>
</evidence>
<dbReference type="InterPro" id="IPR005498">
    <property type="entry name" value="T4SS_VirB10/TraB/TrbI"/>
</dbReference>
<proteinExistence type="predicted"/>
<evidence type="ECO:0000256" key="2">
    <source>
        <dbReference type="SAM" id="MobiDB-lite"/>
    </source>
</evidence>
<keyword evidence="3" id="KW-0812">Transmembrane</keyword>
<keyword evidence="3" id="KW-1133">Transmembrane helix</keyword>
<reference evidence="4 5" key="1">
    <citation type="submission" date="2016-06" db="EMBL/GenBank/DDBJ databases">
        <title>Gene turnover analysis identifies the evolutionary adaptation of the extremophile Acidithiobacillus caldus.</title>
        <authorList>
            <person name="Zhang X."/>
        </authorList>
    </citation>
    <scope>NUCLEOTIDE SEQUENCE [LARGE SCALE GENOMIC DNA]</scope>
    <source>
        <strain evidence="4 5">S1</strain>
    </source>
</reference>
<feature type="region of interest" description="Disordered" evidence="2">
    <location>
        <begin position="182"/>
        <end position="214"/>
    </location>
</feature>
<feature type="transmembrane region" description="Helical" evidence="3">
    <location>
        <begin position="21"/>
        <end position="41"/>
    </location>
</feature>
<dbReference type="Proteomes" id="UP000175707">
    <property type="component" value="Unassembled WGS sequence"/>
</dbReference>
<dbReference type="CDD" id="cd16430">
    <property type="entry name" value="TraB"/>
    <property type="match status" value="1"/>
</dbReference>
<evidence type="ECO:0000256" key="1">
    <source>
        <dbReference type="SAM" id="Coils"/>
    </source>
</evidence>
<name>A0A1E7Z0P5_9PROT</name>
<comment type="caution">
    <text evidence="4">The sequence shown here is derived from an EMBL/GenBank/DDBJ whole genome shotgun (WGS) entry which is preliminary data.</text>
</comment>
<protein>
    <recommendedName>
        <fullName evidence="6">IncF plasmid conjugative transfer pilus assembly protein TraB</fullName>
    </recommendedName>
</protein>
<evidence type="ECO:0000313" key="5">
    <source>
        <dbReference type="Proteomes" id="UP000175707"/>
    </source>
</evidence>
<accession>A0A1E7Z0P5</accession>
<dbReference type="SUPFAM" id="SSF58100">
    <property type="entry name" value="Bacterial hemolysins"/>
    <property type="match status" value="1"/>
</dbReference>
<gene>
    <name evidence="4" type="ORF">BAE30_02265</name>
</gene>
<dbReference type="EMBL" id="LZYH01000254">
    <property type="protein sequence ID" value="OFC62366.1"/>
    <property type="molecule type" value="Genomic_DNA"/>
</dbReference>
<evidence type="ECO:0008006" key="6">
    <source>
        <dbReference type="Google" id="ProtNLM"/>
    </source>
</evidence>
<evidence type="ECO:0000313" key="4">
    <source>
        <dbReference type="EMBL" id="OFC62366.1"/>
    </source>
</evidence>
<keyword evidence="3" id="KW-0472">Membrane</keyword>
<sequence>MVTDKVQMWWRTRTPEQKRNYKLGAIIASVIAAVTVGTMLAPKSMNANQNNKLKEAEKVNSTTFIEKPGKMSRQELTSEFEGLKKQVSTMQELLEKQNGLTSAQLDTLSSKVSKQVLQAEQGKKVSNTANPIQSANNRQLQSLEDQINELQAQLNENQTPRFTAPQSKPFFGAPGISVLGGANQMPSEGVSGTPAAAQGAGVPNAPTPPKKLESVGINPRIKNVKQMGKVVKVSGKNTAYIPAGTIITGVLLNGMQASTGPSARANPEITDIRVKMNAILPNRLRQNYRNCMIIASGYGDLASRRVYLRTNTLSCVAPGGGVISAPIHGYIVGSDGLVGVRGTVISHQSSVLVKSLIAGIFSGLGSAVQPNQVNGLTLNPLSGGQQTYQLPSPGYIGGEAFSGGVSTAAGNISKFYLHEAESLLPTIQINPGVSVDVVLEKGSVIHLKGDTKSQLAEAAYSEQSQPTPTYSGQSPAVAAAFPQQGGYPGYPAPQTPTAQMRQQYAVPQNEEGYP</sequence>
<feature type="compositionally biased region" description="Polar residues" evidence="2">
    <location>
        <begin position="461"/>
        <end position="474"/>
    </location>
</feature>
<dbReference type="AlphaFoldDB" id="A0A1E7Z0P5"/>